<evidence type="ECO:0000256" key="1">
    <source>
        <dbReference type="ARBA" id="ARBA00023015"/>
    </source>
</evidence>
<keyword evidence="1" id="KW-0805">Transcription regulation</keyword>
<dbReference type="InterPro" id="IPR018062">
    <property type="entry name" value="HTH_AraC-typ_CS"/>
</dbReference>
<accession>A0A538S6L4</accession>
<dbReference type="PANTHER" id="PTHR46796">
    <property type="entry name" value="HTH-TYPE TRANSCRIPTIONAL ACTIVATOR RHAS-RELATED"/>
    <property type="match status" value="1"/>
</dbReference>
<gene>
    <name evidence="5" type="ORF">E6K72_14420</name>
</gene>
<proteinExistence type="predicted"/>
<dbReference type="PROSITE" id="PS01124">
    <property type="entry name" value="HTH_ARAC_FAMILY_2"/>
    <property type="match status" value="1"/>
</dbReference>
<dbReference type="EMBL" id="VBOS01000556">
    <property type="protein sequence ID" value="TMQ46991.1"/>
    <property type="molecule type" value="Genomic_DNA"/>
</dbReference>
<evidence type="ECO:0000313" key="5">
    <source>
        <dbReference type="EMBL" id="TMQ46991.1"/>
    </source>
</evidence>
<evidence type="ECO:0000256" key="2">
    <source>
        <dbReference type="ARBA" id="ARBA00023125"/>
    </source>
</evidence>
<dbReference type="Pfam" id="PF12833">
    <property type="entry name" value="HTH_18"/>
    <property type="match status" value="1"/>
</dbReference>
<dbReference type="InterPro" id="IPR009057">
    <property type="entry name" value="Homeodomain-like_sf"/>
</dbReference>
<dbReference type="SUPFAM" id="SSF51182">
    <property type="entry name" value="RmlC-like cupins"/>
    <property type="match status" value="1"/>
</dbReference>
<feature type="domain" description="HTH araC/xylS-type" evidence="4">
    <location>
        <begin position="232"/>
        <end position="330"/>
    </location>
</feature>
<dbReference type="InterPro" id="IPR020449">
    <property type="entry name" value="Tscrpt_reg_AraC-type_HTH"/>
</dbReference>
<dbReference type="PRINTS" id="PR00032">
    <property type="entry name" value="HTHARAC"/>
</dbReference>
<name>A0A538S6L4_UNCEI</name>
<evidence type="ECO:0000313" key="6">
    <source>
        <dbReference type="Proteomes" id="UP000317716"/>
    </source>
</evidence>
<dbReference type="GO" id="GO:0003700">
    <property type="term" value="F:DNA-binding transcription factor activity"/>
    <property type="evidence" value="ECO:0007669"/>
    <property type="project" value="InterPro"/>
</dbReference>
<reference evidence="5 6" key="1">
    <citation type="journal article" date="2019" name="Nat. Microbiol.">
        <title>Mediterranean grassland soil C-N compound turnover is dependent on rainfall and depth, and is mediated by genomically divergent microorganisms.</title>
        <authorList>
            <person name="Diamond S."/>
            <person name="Andeer P.F."/>
            <person name="Li Z."/>
            <person name="Crits-Christoph A."/>
            <person name="Burstein D."/>
            <person name="Anantharaman K."/>
            <person name="Lane K.R."/>
            <person name="Thomas B.C."/>
            <person name="Pan C."/>
            <person name="Northen T.R."/>
            <person name="Banfield J.F."/>
        </authorList>
    </citation>
    <scope>NUCLEOTIDE SEQUENCE [LARGE SCALE GENOMIC DNA]</scope>
    <source>
        <strain evidence="5">WS_2</strain>
    </source>
</reference>
<dbReference type="InterPro" id="IPR050204">
    <property type="entry name" value="AraC_XylS_family_regulators"/>
</dbReference>
<dbReference type="SMART" id="SM00342">
    <property type="entry name" value="HTH_ARAC"/>
    <property type="match status" value="1"/>
</dbReference>
<sequence>MSADTLSDLLRAVRLRGAFFFYVEGAEPWVVETSRSSELIPVIMPGVEHLMEFHGIASGSCWAAIVGDEPIRLNEGDVVFFPQGDPHIMSSAPGMRAEILDGGLHFTPRPPQLPYCLRPGQDTSTARLDGGGREQTTVVCGFLGCDAKPFNPLLASMPRVLRVPGVAAEGKSWIANFLRSVVEESSRKRPGGEAVLERMSEMLFVEVLRHYVDGLPPDHRGWLAGMRDAAVGRALALMHEKPADPWTLERLGEEAAMSRSVLAERFVHFIGQPPMQYLAQWRMQLAAGRLRDTDAKVVDVAFDVGYDNEAAFARAFKRAVGESPGAWRRAHRGIQKGHPAPALAN</sequence>
<dbReference type="SUPFAM" id="SSF46689">
    <property type="entry name" value="Homeodomain-like"/>
    <property type="match status" value="2"/>
</dbReference>
<dbReference type="Pfam" id="PF12852">
    <property type="entry name" value="Cupin_6"/>
    <property type="match status" value="1"/>
</dbReference>
<dbReference type="Gene3D" id="1.10.10.60">
    <property type="entry name" value="Homeodomain-like"/>
    <property type="match status" value="2"/>
</dbReference>
<dbReference type="GO" id="GO:0043565">
    <property type="term" value="F:sequence-specific DNA binding"/>
    <property type="evidence" value="ECO:0007669"/>
    <property type="project" value="InterPro"/>
</dbReference>
<comment type="caution">
    <text evidence="5">The sequence shown here is derived from an EMBL/GenBank/DDBJ whole genome shotgun (WGS) entry which is preliminary data.</text>
</comment>
<keyword evidence="2" id="KW-0238">DNA-binding</keyword>
<evidence type="ECO:0000256" key="3">
    <source>
        <dbReference type="ARBA" id="ARBA00023163"/>
    </source>
</evidence>
<organism evidence="5 6">
    <name type="scientific">Eiseniibacteriota bacterium</name>
    <dbReference type="NCBI Taxonomy" id="2212470"/>
    <lineage>
        <taxon>Bacteria</taxon>
        <taxon>Candidatus Eiseniibacteriota</taxon>
    </lineage>
</organism>
<dbReference type="AlphaFoldDB" id="A0A538S6L4"/>
<evidence type="ECO:0000259" key="4">
    <source>
        <dbReference type="PROSITE" id="PS01124"/>
    </source>
</evidence>
<dbReference type="Proteomes" id="UP000317716">
    <property type="component" value="Unassembled WGS sequence"/>
</dbReference>
<protein>
    <submittedName>
        <fullName evidence="5">AraC family transcriptional regulator</fullName>
    </submittedName>
</protein>
<keyword evidence="3" id="KW-0804">Transcription</keyword>
<dbReference type="InterPro" id="IPR011051">
    <property type="entry name" value="RmlC_Cupin_sf"/>
</dbReference>
<dbReference type="InterPro" id="IPR018060">
    <property type="entry name" value="HTH_AraC"/>
</dbReference>
<dbReference type="PROSITE" id="PS00041">
    <property type="entry name" value="HTH_ARAC_FAMILY_1"/>
    <property type="match status" value="1"/>
</dbReference>
<dbReference type="PANTHER" id="PTHR46796:SF7">
    <property type="entry name" value="ARAC FAMILY TRANSCRIPTIONAL REGULATOR"/>
    <property type="match status" value="1"/>
</dbReference>
<dbReference type="InterPro" id="IPR032783">
    <property type="entry name" value="AraC_lig"/>
</dbReference>